<gene>
    <name evidence="3" type="ORF">LPB144_13260</name>
</gene>
<evidence type="ECO:0000256" key="1">
    <source>
        <dbReference type="SAM" id="Phobius"/>
    </source>
</evidence>
<keyword evidence="1" id="KW-1133">Transmembrane helix</keyword>
<keyword evidence="4" id="KW-1185">Reference proteome</keyword>
<keyword evidence="1" id="KW-0812">Transmembrane</keyword>
<feature type="transmembrane region" description="Helical" evidence="1">
    <location>
        <begin position="232"/>
        <end position="251"/>
    </location>
</feature>
<evidence type="ECO:0000313" key="4">
    <source>
        <dbReference type="Proteomes" id="UP000182510"/>
    </source>
</evidence>
<evidence type="ECO:0000259" key="2">
    <source>
        <dbReference type="Pfam" id="PF01757"/>
    </source>
</evidence>
<dbReference type="Proteomes" id="UP000182510">
    <property type="component" value="Chromosome"/>
</dbReference>
<dbReference type="EMBL" id="CP018153">
    <property type="protein sequence ID" value="APG61314.1"/>
    <property type="molecule type" value="Genomic_DNA"/>
</dbReference>
<reference evidence="3 4" key="1">
    <citation type="submission" date="2016-11" db="EMBL/GenBank/DDBJ databases">
        <title>Gramella sp. LPB0144 isolated from marine environment.</title>
        <authorList>
            <person name="Kim E."/>
            <person name="Yi H."/>
        </authorList>
    </citation>
    <scope>NUCLEOTIDE SEQUENCE [LARGE SCALE GENOMIC DNA]</scope>
    <source>
        <strain evidence="3 4">LPB0144</strain>
    </source>
</reference>
<dbReference type="GO" id="GO:0016020">
    <property type="term" value="C:membrane"/>
    <property type="evidence" value="ECO:0007669"/>
    <property type="project" value="TreeGrafter"/>
</dbReference>
<dbReference type="RefSeq" id="WP_072554005.1">
    <property type="nucleotide sequence ID" value="NZ_CP018153.1"/>
</dbReference>
<dbReference type="InterPro" id="IPR050879">
    <property type="entry name" value="Acyltransferase_3"/>
</dbReference>
<feature type="transmembrane region" description="Helical" evidence="1">
    <location>
        <begin position="155"/>
        <end position="173"/>
    </location>
</feature>
<dbReference type="OrthoDB" id="290051at2"/>
<feature type="transmembrane region" description="Helical" evidence="1">
    <location>
        <begin position="76"/>
        <end position="100"/>
    </location>
</feature>
<dbReference type="AlphaFoldDB" id="A0A1L3J887"/>
<keyword evidence="1" id="KW-0472">Membrane</keyword>
<accession>A0A1L3J887</accession>
<feature type="transmembrane region" description="Helical" evidence="1">
    <location>
        <begin position="294"/>
        <end position="316"/>
    </location>
</feature>
<proteinExistence type="predicted"/>
<dbReference type="PANTHER" id="PTHR23028">
    <property type="entry name" value="ACETYLTRANSFERASE"/>
    <property type="match status" value="1"/>
</dbReference>
<feature type="domain" description="Acyltransferase 3" evidence="2">
    <location>
        <begin position="11"/>
        <end position="311"/>
    </location>
</feature>
<feature type="transmembrane region" description="Helical" evidence="1">
    <location>
        <begin position="210"/>
        <end position="226"/>
    </location>
</feature>
<feature type="transmembrane region" description="Helical" evidence="1">
    <location>
        <begin position="185"/>
        <end position="203"/>
    </location>
</feature>
<dbReference type="InterPro" id="IPR002656">
    <property type="entry name" value="Acyl_transf_3_dom"/>
</dbReference>
<dbReference type="GO" id="GO:0016747">
    <property type="term" value="F:acyltransferase activity, transferring groups other than amino-acyl groups"/>
    <property type="evidence" value="ECO:0007669"/>
    <property type="project" value="InterPro"/>
</dbReference>
<dbReference type="PANTHER" id="PTHR23028:SF53">
    <property type="entry name" value="ACYL_TRANSF_3 DOMAIN-CONTAINING PROTEIN"/>
    <property type="match status" value="1"/>
</dbReference>
<feature type="transmembrane region" description="Helical" evidence="1">
    <location>
        <begin position="263"/>
        <end position="288"/>
    </location>
</feature>
<organism evidence="3 4">
    <name type="scientific">Christiangramia salexigens</name>
    <dbReference type="NCBI Taxonomy" id="1913577"/>
    <lineage>
        <taxon>Bacteria</taxon>
        <taxon>Pseudomonadati</taxon>
        <taxon>Bacteroidota</taxon>
        <taxon>Flavobacteriia</taxon>
        <taxon>Flavobacteriales</taxon>
        <taxon>Flavobacteriaceae</taxon>
        <taxon>Christiangramia</taxon>
    </lineage>
</organism>
<protein>
    <recommendedName>
        <fullName evidence="2">Acyltransferase 3 domain-containing protein</fullName>
    </recommendedName>
</protein>
<sequence length="336" mass="40087">MIENFKVAKIEGIDSLRFFAFLMVFLFHSSDLFYFGFLGVDFFFVLSSFLLTFLALKEMNSFGSFSKKNFFMRRVLRIFPLYYLILFFSFILLPLVAQFIKLEISLPENQYLFWIFLSNFDDSAYLLPLKFLWSIAVEEQFYLLFLFLSIYFRNNIWHVIGGLLLIYLLYYYANEFYGWAHYKNLFYHFPNFAIGMAGGWVFYNKKYSMVGILILLSLTSIFLAYIDPASMIFNINLSLWFVSIIFATHQFSVKTGNYKVLKIFNFLGQYTYGLYLYSGFVIIIFNTFQVFEQFLLQTLLELLCIFIISFTSYHLFEKRFLSLKENFRQPAAIRNK</sequence>
<dbReference type="GO" id="GO:0009103">
    <property type="term" value="P:lipopolysaccharide biosynthetic process"/>
    <property type="evidence" value="ECO:0007669"/>
    <property type="project" value="TreeGrafter"/>
</dbReference>
<feature type="transmembrane region" description="Helical" evidence="1">
    <location>
        <begin position="131"/>
        <end position="148"/>
    </location>
</feature>
<dbReference type="Pfam" id="PF01757">
    <property type="entry name" value="Acyl_transf_3"/>
    <property type="match status" value="1"/>
</dbReference>
<evidence type="ECO:0000313" key="3">
    <source>
        <dbReference type="EMBL" id="APG61314.1"/>
    </source>
</evidence>
<feature type="transmembrane region" description="Helical" evidence="1">
    <location>
        <begin position="34"/>
        <end position="56"/>
    </location>
</feature>
<name>A0A1L3J887_9FLAO</name>
<dbReference type="KEGG" id="grl:LPB144_13260"/>